<reference evidence="1 2" key="1">
    <citation type="submission" date="2021-06" db="EMBL/GenBank/DDBJ databases">
        <title>Caerostris darwini draft genome.</title>
        <authorList>
            <person name="Kono N."/>
            <person name="Arakawa K."/>
        </authorList>
    </citation>
    <scope>NUCLEOTIDE SEQUENCE [LARGE SCALE GENOMIC DNA]</scope>
</reference>
<dbReference type="AlphaFoldDB" id="A0AAV4MB95"/>
<dbReference type="EMBL" id="BPLQ01000230">
    <property type="protein sequence ID" value="GIX69090.1"/>
    <property type="molecule type" value="Genomic_DNA"/>
</dbReference>
<comment type="caution">
    <text evidence="1">The sequence shown here is derived from an EMBL/GenBank/DDBJ whole genome shotgun (WGS) entry which is preliminary data.</text>
</comment>
<accession>A0AAV4MB95</accession>
<organism evidence="1 2">
    <name type="scientific">Caerostris darwini</name>
    <dbReference type="NCBI Taxonomy" id="1538125"/>
    <lineage>
        <taxon>Eukaryota</taxon>
        <taxon>Metazoa</taxon>
        <taxon>Ecdysozoa</taxon>
        <taxon>Arthropoda</taxon>
        <taxon>Chelicerata</taxon>
        <taxon>Arachnida</taxon>
        <taxon>Araneae</taxon>
        <taxon>Araneomorphae</taxon>
        <taxon>Entelegynae</taxon>
        <taxon>Araneoidea</taxon>
        <taxon>Araneidae</taxon>
        <taxon>Caerostris</taxon>
    </lineage>
</organism>
<sequence>MGNTQDKSEILRINIWSSKRTFEIHAFYIPPDIRGSNRENIFVWQRHLLNVWAAQQLHVAEDKSQIDTSIQVVYIDAATCPVPQNAWPVHRSWSQLR</sequence>
<evidence type="ECO:0000313" key="1">
    <source>
        <dbReference type="EMBL" id="GIX69090.1"/>
    </source>
</evidence>
<evidence type="ECO:0000313" key="2">
    <source>
        <dbReference type="Proteomes" id="UP001054837"/>
    </source>
</evidence>
<protein>
    <submittedName>
        <fullName evidence="1">Uncharacterized protein</fullName>
    </submittedName>
</protein>
<proteinExistence type="predicted"/>
<keyword evidence="2" id="KW-1185">Reference proteome</keyword>
<gene>
    <name evidence="1" type="ORF">CDAR_545401</name>
</gene>
<name>A0AAV4MB95_9ARAC</name>
<dbReference type="Proteomes" id="UP001054837">
    <property type="component" value="Unassembled WGS sequence"/>
</dbReference>